<evidence type="ECO:0000313" key="3">
    <source>
        <dbReference type="EMBL" id="OMJ71836.1"/>
    </source>
</evidence>
<keyword evidence="2" id="KW-0812">Transmembrane</keyword>
<feature type="transmembrane region" description="Helical" evidence="2">
    <location>
        <begin position="90"/>
        <end position="118"/>
    </location>
</feature>
<protein>
    <submittedName>
        <fullName evidence="3">Uncharacterized protein</fullName>
    </submittedName>
</protein>
<dbReference type="Gene3D" id="3.30.40.10">
    <property type="entry name" value="Zinc/RING finger domain, C3HC4 (zinc finger)"/>
    <property type="match status" value="1"/>
</dbReference>
<keyword evidence="4" id="KW-1185">Reference proteome</keyword>
<proteinExistence type="predicted"/>
<evidence type="ECO:0000256" key="2">
    <source>
        <dbReference type="SAM" id="Phobius"/>
    </source>
</evidence>
<dbReference type="EMBL" id="MPUH01000952">
    <property type="protein sequence ID" value="OMJ71836.1"/>
    <property type="molecule type" value="Genomic_DNA"/>
</dbReference>
<comment type="caution">
    <text evidence="3">The sequence shown here is derived from an EMBL/GenBank/DDBJ whole genome shotgun (WGS) entry which is preliminary data.</text>
</comment>
<dbReference type="InterPro" id="IPR013083">
    <property type="entry name" value="Znf_RING/FYVE/PHD"/>
</dbReference>
<dbReference type="SUPFAM" id="SSF57850">
    <property type="entry name" value="RING/U-box"/>
    <property type="match status" value="1"/>
</dbReference>
<accession>A0A1R2B511</accession>
<evidence type="ECO:0000313" key="4">
    <source>
        <dbReference type="Proteomes" id="UP000187209"/>
    </source>
</evidence>
<dbReference type="AlphaFoldDB" id="A0A1R2B511"/>
<keyword evidence="2" id="KW-1133">Transmembrane helix</keyword>
<keyword evidence="2" id="KW-0472">Membrane</keyword>
<gene>
    <name evidence="3" type="ORF">SteCoe_29846</name>
</gene>
<name>A0A1R2B511_9CILI</name>
<evidence type="ECO:0000256" key="1">
    <source>
        <dbReference type="SAM" id="Coils"/>
    </source>
</evidence>
<reference evidence="3 4" key="1">
    <citation type="submission" date="2016-11" db="EMBL/GenBank/DDBJ databases">
        <title>The macronuclear genome of Stentor coeruleus: a giant cell with tiny introns.</title>
        <authorList>
            <person name="Slabodnick M."/>
            <person name="Ruby J.G."/>
            <person name="Reiff S.B."/>
            <person name="Swart E.C."/>
            <person name="Gosai S."/>
            <person name="Prabakaran S."/>
            <person name="Witkowska E."/>
            <person name="Larue G.E."/>
            <person name="Fisher S."/>
            <person name="Freeman R.M."/>
            <person name="Gunawardena J."/>
            <person name="Chu W."/>
            <person name="Stover N.A."/>
            <person name="Gregory B.D."/>
            <person name="Nowacki M."/>
            <person name="Derisi J."/>
            <person name="Roy S.W."/>
            <person name="Marshall W.F."/>
            <person name="Sood P."/>
        </authorList>
    </citation>
    <scope>NUCLEOTIDE SEQUENCE [LARGE SCALE GENOMIC DNA]</scope>
    <source>
        <strain evidence="3">WM001</strain>
    </source>
</reference>
<dbReference type="OrthoDB" id="8062037at2759"/>
<feature type="coiled-coil region" evidence="1">
    <location>
        <begin position="117"/>
        <end position="144"/>
    </location>
</feature>
<organism evidence="3 4">
    <name type="scientific">Stentor coeruleus</name>
    <dbReference type="NCBI Taxonomy" id="5963"/>
    <lineage>
        <taxon>Eukaryota</taxon>
        <taxon>Sar</taxon>
        <taxon>Alveolata</taxon>
        <taxon>Ciliophora</taxon>
        <taxon>Postciliodesmatophora</taxon>
        <taxon>Heterotrichea</taxon>
        <taxon>Heterotrichida</taxon>
        <taxon>Stentoridae</taxon>
        <taxon>Stentor</taxon>
    </lineage>
</organism>
<keyword evidence="1" id="KW-0175">Coiled coil</keyword>
<dbReference type="Proteomes" id="UP000187209">
    <property type="component" value="Unassembled WGS sequence"/>
</dbReference>
<sequence>MENFYIISNKNKSQYCKFYVDECDSGCSYEDLLDLQCSKKCNTTLCGYDNLNCLRTNECFNFMLGDGYCNSMCPSDPDCSYIENNNDSDYYLLIIAIVIPIICGVLLIVVILFIVFIIKSSETIKNLRDNLESKEEAFSLMNIQIFDDKTNYNGEALCILDIKVISIGDKVAIMKNCTHIFHYNCMIKRYEKEKTYECFTCNQNNRELNGFRQIENRA</sequence>